<dbReference type="AlphaFoldDB" id="A0A0G4FGT6"/>
<evidence type="ECO:0000313" key="1">
    <source>
        <dbReference type="EMBL" id="CEM12453.1"/>
    </source>
</evidence>
<accession>A0A0G4FGT6</accession>
<gene>
    <name evidence="1" type="ORF">Cvel_16872</name>
</gene>
<dbReference type="EMBL" id="CDMZ01000353">
    <property type="protein sequence ID" value="CEM12453.1"/>
    <property type="molecule type" value="Genomic_DNA"/>
</dbReference>
<organism evidence="1">
    <name type="scientific">Chromera velia CCMP2878</name>
    <dbReference type="NCBI Taxonomy" id="1169474"/>
    <lineage>
        <taxon>Eukaryota</taxon>
        <taxon>Sar</taxon>
        <taxon>Alveolata</taxon>
        <taxon>Colpodellida</taxon>
        <taxon>Chromeraceae</taxon>
        <taxon>Chromera</taxon>
    </lineage>
</organism>
<sequence>MSGNGGAVLLGHDVIFPSAVPFLSLIDLLRLRRCAKENLWAVVEESHQLSSRMTEIWSLLPDQSSVPQKKWQDLVRFLNVASGWFDGDTRILRALFGFHSDGVDIFSHPLHGPRPFVNTSDADAFLIASTHYLEDSRVTYVDFTGDGRPFYMALLHHPAVTPEGAAPTPPRFSARVWDRTGRAKDRIRDATAEDEKYRTRYHNPLFAFEPEGIAKSSVRWVISLWNWRRSRWEVFDLTTSVCILDSDLHLLGDPNYEFGTCKSVDSLTQERTENYSIRKGLEFAVLPLTAGAVRGVLAGPSDTVVAKVKVQKFSDWSAGSRFGYDRQEIELREKE</sequence>
<dbReference type="PhylomeDB" id="A0A0G4FGT6"/>
<dbReference type="VEuPathDB" id="CryptoDB:Cvel_16872"/>
<proteinExistence type="predicted"/>
<reference evidence="1" key="1">
    <citation type="submission" date="2014-11" db="EMBL/GenBank/DDBJ databases">
        <authorList>
            <person name="Otto D Thomas"/>
            <person name="Naeem Raeece"/>
        </authorList>
    </citation>
    <scope>NUCLEOTIDE SEQUENCE</scope>
</reference>
<name>A0A0G4FGT6_9ALVE</name>
<protein>
    <submittedName>
        <fullName evidence="1">Uncharacterized protein</fullName>
    </submittedName>
</protein>